<dbReference type="InterPro" id="IPR029063">
    <property type="entry name" value="SAM-dependent_MTases_sf"/>
</dbReference>
<keyword evidence="2" id="KW-0808">Transferase</keyword>
<evidence type="ECO:0000256" key="1">
    <source>
        <dbReference type="ARBA" id="ARBA00022603"/>
    </source>
</evidence>
<dbReference type="InterPro" id="IPR041698">
    <property type="entry name" value="Methyltransf_25"/>
</dbReference>
<sequence length="376" mass="43633">MSTDSIIIKETKIEDLENILNLWNNGDVMFYVGFPQGLGITMKEMETWHTHLQANKEKRKHYSIYTRELGFCGETFYEINTVHDIAAMDIKLLPKAQGKGIAHYALRYALSHVFDKGLAKRAYVDPNSNNSKAWRLYKKLGFISKERPNYLEPSDSYLEVTKETFIKKGPMDDEGFNQWACTYDSSVLSSQTDNLYPFAEYSKVLDSIYKVIKGKSVKTILDIGFGTGTFTFRLYENGYDIYGVDFSYEMLKTAQSKMPDANLIHWDFTKGLPSELMNLTYDCIISTYALHHLTEEEKINFLNLMKKNLNPGGFIIIGDISFETREQMEEVRHNCNEEWDEEEFYMIYSESKAMLNFSNIYYQKVSFCAGILELRN</sequence>
<reference evidence="3 4" key="1">
    <citation type="journal article" date="2016" name="Int. J. Syst. Evol. Microbiol.">
        <title>Descriptions of Anaerotaenia torta gen. nov., sp. nov. and Anaerocolumna cellulosilytica gen. nov., sp. nov. isolated from a methanogenic reactor of cattle waste.</title>
        <authorList>
            <person name="Uek A."/>
            <person name="Ohtaki Y."/>
            <person name="Kaku N."/>
            <person name="Ueki K."/>
        </authorList>
    </citation>
    <scope>NUCLEOTIDE SEQUENCE [LARGE SCALE GENOMIC DNA]</scope>
    <source>
        <strain evidence="3 4">SN021</strain>
    </source>
</reference>
<dbReference type="Proteomes" id="UP000515561">
    <property type="component" value="Chromosome"/>
</dbReference>
<dbReference type="PROSITE" id="PS51186">
    <property type="entry name" value="GNAT"/>
    <property type="match status" value="1"/>
</dbReference>
<dbReference type="SUPFAM" id="SSF53335">
    <property type="entry name" value="S-adenosyl-L-methionine-dependent methyltransferases"/>
    <property type="match status" value="1"/>
</dbReference>
<dbReference type="PANTHER" id="PTHR43861:SF1">
    <property type="entry name" value="TRANS-ACONITATE 2-METHYLTRANSFERASE"/>
    <property type="match status" value="1"/>
</dbReference>
<dbReference type="EMBL" id="AP023367">
    <property type="protein sequence ID" value="BCJ95155.1"/>
    <property type="molecule type" value="Genomic_DNA"/>
</dbReference>
<dbReference type="GO" id="GO:0016747">
    <property type="term" value="F:acyltransferase activity, transferring groups other than amino-acyl groups"/>
    <property type="evidence" value="ECO:0007669"/>
    <property type="project" value="InterPro"/>
</dbReference>
<dbReference type="Pfam" id="PF13302">
    <property type="entry name" value="Acetyltransf_3"/>
    <property type="match status" value="1"/>
</dbReference>
<name>A0A6S6R7B9_9FIRM</name>
<dbReference type="AlphaFoldDB" id="A0A6S6R7B9"/>
<dbReference type="Gene3D" id="3.40.50.150">
    <property type="entry name" value="Vaccinia Virus protein VP39"/>
    <property type="match status" value="1"/>
</dbReference>
<protein>
    <submittedName>
        <fullName evidence="3">Uncharacterized protein</fullName>
    </submittedName>
</protein>
<dbReference type="CDD" id="cd02440">
    <property type="entry name" value="AdoMet_MTases"/>
    <property type="match status" value="1"/>
</dbReference>
<evidence type="ECO:0000313" key="3">
    <source>
        <dbReference type="EMBL" id="BCJ95155.1"/>
    </source>
</evidence>
<dbReference type="KEGG" id="acel:acsn021_27240"/>
<dbReference type="Pfam" id="PF13649">
    <property type="entry name" value="Methyltransf_25"/>
    <property type="match status" value="1"/>
</dbReference>
<dbReference type="SUPFAM" id="SSF55729">
    <property type="entry name" value="Acyl-CoA N-acyltransferases (Nat)"/>
    <property type="match status" value="1"/>
</dbReference>
<evidence type="ECO:0000313" key="4">
    <source>
        <dbReference type="Proteomes" id="UP000515561"/>
    </source>
</evidence>
<organism evidence="3 4">
    <name type="scientific">Anaerocolumna cellulosilytica</name>
    <dbReference type="NCBI Taxonomy" id="433286"/>
    <lineage>
        <taxon>Bacteria</taxon>
        <taxon>Bacillati</taxon>
        <taxon>Bacillota</taxon>
        <taxon>Clostridia</taxon>
        <taxon>Lachnospirales</taxon>
        <taxon>Lachnospiraceae</taxon>
        <taxon>Anaerocolumna</taxon>
    </lineage>
</organism>
<gene>
    <name evidence="3" type="ORF">acsn021_27240</name>
</gene>
<keyword evidence="4" id="KW-1185">Reference proteome</keyword>
<dbReference type="GO" id="GO:0008168">
    <property type="term" value="F:methyltransferase activity"/>
    <property type="evidence" value="ECO:0007669"/>
    <property type="project" value="UniProtKB-KW"/>
</dbReference>
<keyword evidence="1" id="KW-0489">Methyltransferase</keyword>
<proteinExistence type="predicted"/>
<evidence type="ECO:0000256" key="2">
    <source>
        <dbReference type="ARBA" id="ARBA00022679"/>
    </source>
</evidence>
<dbReference type="RefSeq" id="WP_184095775.1">
    <property type="nucleotide sequence ID" value="NZ_AP023367.1"/>
</dbReference>
<dbReference type="PANTHER" id="PTHR43861">
    <property type="entry name" value="TRANS-ACONITATE 2-METHYLTRANSFERASE-RELATED"/>
    <property type="match status" value="1"/>
</dbReference>
<accession>A0A6S6R7B9</accession>
<dbReference type="InterPro" id="IPR016181">
    <property type="entry name" value="Acyl_CoA_acyltransferase"/>
</dbReference>
<dbReference type="Gene3D" id="3.40.630.30">
    <property type="match status" value="1"/>
</dbReference>
<dbReference type="InterPro" id="IPR000182">
    <property type="entry name" value="GNAT_dom"/>
</dbReference>
<dbReference type="GO" id="GO:0032259">
    <property type="term" value="P:methylation"/>
    <property type="evidence" value="ECO:0007669"/>
    <property type="project" value="UniProtKB-KW"/>
</dbReference>